<keyword evidence="1" id="KW-0175">Coiled coil</keyword>
<feature type="coiled-coil region" evidence="1">
    <location>
        <begin position="17"/>
        <end position="58"/>
    </location>
</feature>
<dbReference type="EMBL" id="CP063073">
    <property type="protein sequence ID" value="QOQ73801.1"/>
    <property type="molecule type" value="Genomic_DNA"/>
</dbReference>
<reference evidence="3 4" key="1">
    <citation type="submission" date="2020-10" db="EMBL/GenBank/DDBJ databases">
        <title>High quality whole genome sequence of Pseudomonas poae PMA22.</title>
        <authorList>
            <person name="Hernandez J.G."/>
            <person name="Rodriguez P."/>
            <person name="Cuevas C."/>
            <person name="de la Calle F."/>
            <person name="Galan B."/>
            <person name="Garcia J.L."/>
        </authorList>
    </citation>
    <scope>NUCLEOTIDE SEQUENCE [LARGE SCALE GENOMIC DNA]</scope>
    <source>
        <strain evidence="3 4">PMA22</strain>
    </source>
</reference>
<dbReference type="AlphaFoldDB" id="A0A7M1KBY7"/>
<feature type="compositionally biased region" description="Basic and acidic residues" evidence="2">
    <location>
        <begin position="87"/>
        <end position="99"/>
    </location>
</feature>
<dbReference type="InterPro" id="IPR009929">
    <property type="entry name" value="T3SS_YscO"/>
</dbReference>
<evidence type="ECO:0000313" key="3">
    <source>
        <dbReference type="EMBL" id="QOQ73801.1"/>
    </source>
</evidence>
<name>A0A7M1KBY7_9PSED</name>
<proteinExistence type="predicted"/>
<protein>
    <submittedName>
        <fullName evidence="3">YscO family type III secretion system apparatus protein</fullName>
    </submittedName>
</protein>
<accession>A0A7M1KBY7</accession>
<evidence type="ECO:0000313" key="4">
    <source>
        <dbReference type="Proteomes" id="UP000594923"/>
    </source>
</evidence>
<sequence>MFLSELETLRRLRKHRADRAERALGEAKRHQRALQLQVEQAQQVLEQTRQQEAQEAAQLLSKHQGQVLSFQELKSWSNQERSLSASTHREEAQLRELHGQQEQQVVHIDSMQKQATRCLREVEKLVELNQLLVQESHETITSEQV</sequence>
<feature type="region of interest" description="Disordered" evidence="2">
    <location>
        <begin position="81"/>
        <end position="104"/>
    </location>
</feature>
<dbReference type="Pfam" id="PF07321">
    <property type="entry name" value="YscO"/>
    <property type="match status" value="1"/>
</dbReference>
<dbReference type="Gene3D" id="1.10.287.1700">
    <property type="match status" value="1"/>
</dbReference>
<dbReference type="InterPro" id="IPR053716">
    <property type="entry name" value="Flag_assembly_chemotaxis_eff"/>
</dbReference>
<evidence type="ECO:0000256" key="2">
    <source>
        <dbReference type="SAM" id="MobiDB-lite"/>
    </source>
</evidence>
<dbReference type="Proteomes" id="UP000594923">
    <property type="component" value="Chromosome"/>
</dbReference>
<organism evidence="3 4">
    <name type="scientific">Pseudomonas poae</name>
    <dbReference type="NCBI Taxonomy" id="200451"/>
    <lineage>
        <taxon>Bacteria</taxon>
        <taxon>Pseudomonadati</taxon>
        <taxon>Pseudomonadota</taxon>
        <taxon>Gammaproteobacteria</taxon>
        <taxon>Pseudomonadales</taxon>
        <taxon>Pseudomonadaceae</taxon>
        <taxon>Pseudomonas</taxon>
    </lineage>
</organism>
<evidence type="ECO:0000256" key="1">
    <source>
        <dbReference type="SAM" id="Coils"/>
    </source>
</evidence>
<gene>
    <name evidence="3" type="ORF">IMF22_20135</name>
</gene>
<dbReference type="RefSeq" id="WP_197625445.1">
    <property type="nucleotide sequence ID" value="NZ_CP063073.1"/>
</dbReference>